<keyword evidence="2" id="KW-0456">Lyase</keyword>
<reference evidence="3" key="1">
    <citation type="submission" date="2023-06" db="EMBL/GenBank/DDBJ databases">
        <title>Genomic of Agaribacillus aureum.</title>
        <authorList>
            <person name="Wang G."/>
        </authorList>
    </citation>
    <scope>NUCLEOTIDE SEQUENCE</scope>
    <source>
        <strain evidence="3">BMA12</strain>
    </source>
</reference>
<comment type="caution">
    <text evidence="3">The sequence shown here is derived from an EMBL/GenBank/DDBJ whole genome shotgun (WGS) entry which is preliminary data.</text>
</comment>
<dbReference type="Gene3D" id="3.90.226.10">
    <property type="entry name" value="2-enoyl-CoA Hydratase, Chain A, domain 1"/>
    <property type="match status" value="1"/>
</dbReference>
<keyword evidence="4" id="KW-1185">Reference proteome</keyword>
<dbReference type="PANTHER" id="PTHR11941:SF54">
    <property type="entry name" value="ENOYL-COA HYDRATASE, MITOCHONDRIAL"/>
    <property type="match status" value="1"/>
</dbReference>
<proteinExistence type="inferred from homology"/>
<organism evidence="3 4">
    <name type="scientific">Agaribacillus aureus</name>
    <dbReference type="NCBI Taxonomy" id="3051825"/>
    <lineage>
        <taxon>Bacteria</taxon>
        <taxon>Pseudomonadati</taxon>
        <taxon>Bacteroidota</taxon>
        <taxon>Cytophagia</taxon>
        <taxon>Cytophagales</taxon>
        <taxon>Splendidivirgaceae</taxon>
        <taxon>Agaribacillus</taxon>
    </lineage>
</organism>
<evidence type="ECO:0000313" key="4">
    <source>
        <dbReference type="Proteomes" id="UP001172083"/>
    </source>
</evidence>
<gene>
    <name evidence="3" type="ORF">QQ020_10255</name>
</gene>
<evidence type="ECO:0000313" key="3">
    <source>
        <dbReference type="EMBL" id="MDN5212431.1"/>
    </source>
</evidence>
<dbReference type="NCBIfam" id="NF005126">
    <property type="entry name" value="PRK06563.1"/>
    <property type="match status" value="1"/>
</dbReference>
<dbReference type="Gene3D" id="1.10.12.10">
    <property type="entry name" value="Lyase 2-enoyl-coa Hydratase, Chain A, domain 2"/>
    <property type="match status" value="1"/>
</dbReference>
<dbReference type="SUPFAM" id="SSF52096">
    <property type="entry name" value="ClpP/crotonase"/>
    <property type="match status" value="1"/>
</dbReference>
<evidence type="ECO:0000256" key="2">
    <source>
        <dbReference type="ARBA" id="ARBA00023239"/>
    </source>
</evidence>
<dbReference type="PANTHER" id="PTHR11941">
    <property type="entry name" value="ENOYL-COA HYDRATASE-RELATED"/>
    <property type="match status" value="1"/>
</dbReference>
<comment type="similarity">
    <text evidence="1">Belongs to the enoyl-CoA hydratase/isomerase family.</text>
</comment>
<dbReference type="CDD" id="cd06558">
    <property type="entry name" value="crotonase-like"/>
    <property type="match status" value="1"/>
</dbReference>
<dbReference type="InterPro" id="IPR014748">
    <property type="entry name" value="Enoyl-CoA_hydra_C"/>
</dbReference>
<dbReference type="EMBL" id="JAUJEB010000001">
    <property type="protein sequence ID" value="MDN5212431.1"/>
    <property type="molecule type" value="Genomic_DNA"/>
</dbReference>
<dbReference type="RefSeq" id="WP_346757748.1">
    <property type="nucleotide sequence ID" value="NZ_JAUJEB010000001.1"/>
</dbReference>
<evidence type="ECO:0000256" key="1">
    <source>
        <dbReference type="ARBA" id="ARBA00005254"/>
    </source>
</evidence>
<sequence length="256" mass="28163">MSLIDIKKQDNILLIGLNRPEKMNAFTSDMLKSLSMAYGQLEEDPALRCGLVYANGKNFTAGLELNEVGPKVQNGENLFPAGGLDPLQLFGAQRSKPVVTAVQGYCLTIAIELILANDICVAARDCQFGQIEIKRGIFPFGGATIRFVERCGWGNAMRYLLTGDLFDAEEARRIGLIQEIAEDPFQKALEIAKTIAAQAPLAVQATLLNARKAKSEGFEAAKNDLYPTLMRLMQSDDAREGVQSFVERRKARFEGK</sequence>
<name>A0ABT8L591_9BACT</name>
<dbReference type="InterPro" id="IPR001753">
    <property type="entry name" value="Enoyl-CoA_hydra/iso"/>
</dbReference>
<dbReference type="Proteomes" id="UP001172083">
    <property type="component" value="Unassembled WGS sequence"/>
</dbReference>
<dbReference type="InterPro" id="IPR029045">
    <property type="entry name" value="ClpP/crotonase-like_dom_sf"/>
</dbReference>
<protein>
    <submittedName>
        <fullName evidence="3">Crotonase/enoyl-CoA hydratase family protein</fullName>
    </submittedName>
</protein>
<dbReference type="Pfam" id="PF00378">
    <property type="entry name" value="ECH_1"/>
    <property type="match status" value="1"/>
</dbReference>
<accession>A0ABT8L591</accession>